<organism evidence="1 2">
    <name type="scientific">Macrostomum lignano</name>
    <dbReference type="NCBI Taxonomy" id="282301"/>
    <lineage>
        <taxon>Eukaryota</taxon>
        <taxon>Metazoa</taxon>
        <taxon>Spiralia</taxon>
        <taxon>Lophotrochozoa</taxon>
        <taxon>Platyhelminthes</taxon>
        <taxon>Rhabditophora</taxon>
        <taxon>Macrostomorpha</taxon>
        <taxon>Macrostomida</taxon>
        <taxon>Macrostomidae</taxon>
        <taxon>Macrostomum</taxon>
    </lineage>
</organism>
<name>A0A1I8FV85_9PLAT</name>
<evidence type="ECO:0000313" key="1">
    <source>
        <dbReference type="Proteomes" id="UP000095280"/>
    </source>
</evidence>
<reference evidence="2" key="1">
    <citation type="submission" date="2016-11" db="UniProtKB">
        <authorList>
            <consortium name="WormBaseParasite"/>
        </authorList>
    </citation>
    <scope>IDENTIFICATION</scope>
</reference>
<dbReference type="AlphaFoldDB" id="A0A1I8FV85"/>
<dbReference type="WBParaSite" id="maker-uti_cns_0000149-snap-gene-1.26-mRNA-1">
    <property type="protein sequence ID" value="maker-uti_cns_0000149-snap-gene-1.26-mRNA-1"/>
    <property type="gene ID" value="maker-uti_cns_0000149-snap-gene-1.26"/>
</dbReference>
<dbReference type="Proteomes" id="UP000095280">
    <property type="component" value="Unplaced"/>
</dbReference>
<protein>
    <submittedName>
        <fullName evidence="2">Transposase</fullName>
    </submittedName>
</protein>
<accession>A0A1I8FV85</accession>
<proteinExistence type="predicted"/>
<keyword evidence="1" id="KW-1185">Reference proteome</keyword>
<evidence type="ECO:0000313" key="2">
    <source>
        <dbReference type="WBParaSite" id="maker-uti_cns_0000149-snap-gene-1.26-mRNA-1"/>
    </source>
</evidence>
<sequence length="86" mass="9807">MQISVNILPNAKPAEADFGISFAKNFCNPELNWKLANLVVYFDSDSYIAFCFRHSNADYLLVRPSKKIAENHPCEGGGFKLLRRRK</sequence>